<sequence>WLYPTVNVLYALSATLSEGVGLVFSPAKVVFAGIGILLLAAKDVGASQDALIEIFERIENFFKRVEAYSQVPPTAAMTEVIVKIVVEVLSILALATKEVKQGRTSVFAPV</sequence>
<name>A0AAD4LWI7_9AGAM</name>
<protein>
    <recommendedName>
        <fullName evidence="2">Fungal STAND N-terminal Goodbye domain-containing protein</fullName>
    </recommendedName>
</protein>
<proteinExistence type="predicted"/>
<dbReference type="AlphaFoldDB" id="A0AAD4LWI7"/>
<keyword evidence="1" id="KW-1133">Transmembrane helix</keyword>
<dbReference type="InterPro" id="IPR031350">
    <property type="entry name" value="Goodbye_dom"/>
</dbReference>
<evidence type="ECO:0000313" key="3">
    <source>
        <dbReference type="EMBL" id="KAI0293184.1"/>
    </source>
</evidence>
<keyword evidence="4" id="KW-1185">Reference proteome</keyword>
<evidence type="ECO:0000256" key="1">
    <source>
        <dbReference type="SAM" id="Phobius"/>
    </source>
</evidence>
<accession>A0AAD4LWI7</accession>
<dbReference type="EMBL" id="WTXG01000100">
    <property type="protein sequence ID" value="KAI0293184.1"/>
    <property type="molecule type" value="Genomic_DNA"/>
</dbReference>
<organism evidence="3 4">
    <name type="scientific">Multifurca ochricompacta</name>
    <dbReference type="NCBI Taxonomy" id="376703"/>
    <lineage>
        <taxon>Eukaryota</taxon>
        <taxon>Fungi</taxon>
        <taxon>Dikarya</taxon>
        <taxon>Basidiomycota</taxon>
        <taxon>Agaricomycotina</taxon>
        <taxon>Agaricomycetes</taxon>
        <taxon>Russulales</taxon>
        <taxon>Russulaceae</taxon>
        <taxon>Multifurca</taxon>
    </lineage>
</organism>
<keyword evidence="1" id="KW-0812">Transmembrane</keyword>
<gene>
    <name evidence="3" type="ORF">B0F90DRAFT_1764101</name>
</gene>
<evidence type="ECO:0000259" key="2">
    <source>
        <dbReference type="Pfam" id="PF17109"/>
    </source>
</evidence>
<reference evidence="3" key="1">
    <citation type="journal article" date="2022" name="New Phytol.">
        <title>Evolutionary transition to the ectomycorrhizal habit in the genomes of a hyperdiverse lineage of mushroom-forming fungi.</title>
        <authorList>
            <person name="Looney B."/>
            <person name="Miyauchi S."/>
            <person name="Morin E."/>
            <person name="Drula E."/>
            <person name="Courty P.E."/>
            <person name="Kohler A."/>
            <person name="Kuo A."/>
            <person name="LaButti K."/>
            <person name="Pangilinan J."/>
            <person name="Lipzen A."/>
            <person name="Riley R."/>
            <person name="Andreopoulos W."/>
            <person name="He G."/>
            <person name="Johnson J."/>
            <person name="Nolan M."/>
            <person name="Tritt A."/>
            <person name="Barry K.W."/>
            <person name="Grigoriev I.V."/>
            <person name="Nagy L.G."/>
            <person name="Hibbett D."/>
            <person name="Henrissat B."/>
            <person name="Matheny P.B."/>
            <person name="Labbe J."/>
            <person name="Martin F.M."/>
        </authorList>
    </citation>
    <scope>NUCLEOTIDE SEQUENCE</scope>
    <source>
        <strain evidence="3">BPL690</strain>
    </source>
</reference>
<feature type="domain" description="Fungal STAND N-terminal Goodbye" evidence="2">
    <location>
        <begin position="5"/>
        <end position="68"/>
    </location>
</feature>
<dbReference type="Proteomes" id="UP001203297">
    <property type="component" value="Unassembled WGS sequence"/>
</dbReference>
<feature type="non-terminal residue" evidence="3">
    <location>
        <position position="110"/>
    </location>
</feature>
<feature type="transmembrane region" description="Helical" evidence="1">
    <location>
        <begin position="20"/>
        <end position="41"/>
    </location>
</feature>
<keyword evidence="1" id="KW-0472">Membrane</keyword>
<comment type="caution">
    <text evidence="3">The sequence shown here is derived from an EMBL/GenBank/DDBJ whole genome shotgun (WGS) entry which is preliminary data.</text>
</comment>
<evidence type="ECO:0000313" key="4">
    <source>
        <dbReference type="Proteomes" id="UP001203297"/>
    </source>
</evidence>
<dbReference type="Pfam" id="PF17109">
    <property type="entry name" value="Goodbye"/>
    <property type="match status" value="1"/>
</dbReference>